<proteinExistence type="predicted"/>
<dbReference type="SUPFAM" id="SSF53335">
    <property type="entry name" value="S-adenosyl-L-methionine-dependent methyltransferases"/>
    <property type="match status" value="1"/>
</dbReference>
<dbReference type="GO" id="GO:0032259">
    <property type="term" value="P:methylation"/>
    <property type="evidence" value="ECO:0007669"/>
    <property type="project" value="UniProtKB-KW"/>
</dbReference>
<organism evidence="2">
    <name type="scientific">uncultured Caudovirales phage</name>
    <dbReference type="NCBI Taxonomy" id="2100421"/>
    <lineage>
        <taxon>Viruses</taxon>
        <taxon>Duplodnaviria</taxon>
        <taxon>Heunggongvirae</taxon>
        <taxon>Uroviricota</taxon>
        <taxon>Caudoviricetes</taxon>
        <taxon>Peduoviridae</taxon>
        <taxon>Maltschvirus</taxon>
        <taxon>Maltschvirus maltsch</taxon>
    </lineage>
</organism>
<keyword evidence="2" id="KW-0808">Transferase</keyword>
<gene>
    <name evidence="2" type="ORF">UFOVP836_41</name>
</gene>
<keyword evidence="2" id="KW-0489">Methyltransferase</keyword>
<dbReference type="GO" id="GO:0008168">
    <property type="term" value="F:methyltransferase activity"/>
    <property type="evidence" value="ECO:0007669"/>
    <property type="project" value="UniProtKB-KW"/>
</dbReference>
<dbReference type="NCBIfam" id="TIGR01444">
    <property type="entry name" value="fkbM_fam"/>
    <property type="match status" value="1"/>
</dbReference>
<name>A0A6J5P4Z5_9CAUD</name>
<dbReference type="InterPro" id="IPR006342">
    <property type="entry name" value="FkbM_mtfrase"/>
</dbReference>
<accession>A0A6J5P4Z5</accession>
<sequence length="195" mass="21857">MFSQNDEERYILQWTPPQGRLLDIGAWWPTNLSNTRALIEKGWSGVLVEPSPGPMRVLLGEYGGNDKITLLQAAVTSHGKRITMQVTDYPVSTSDHKVYSIWQTDPLTQYLGPLVVPSLTIANVFEEFGRFDFIDIDAEGQSVELVTQLLESSEDLLPQCFCVEHDGYAPQIEVAARKRGYTNFHITGENLVAAR</sequence>
<feature type="domain" description="Methyltransferase FkbM" evidence="1">
    <location>
        <begin position="30"/>
        <end position="140"/>
    </location>
</feature>
<evidence type="ECO:0000313" key="2">
    <source>
        <dbReference type="EMBL" id="CAB4166563.1"/>
    </source>
</evidence>
<dbReference type="InterPro" id="IPR029063">
    <property type="entry name" value="SAM-dependent_MTases_sf"/>
</dbReference>
<protein>
    <submittedName>
        <fullName evidence="2">FkbM_fam, methyltransferase, FkbM family</fullName>
    </submittedName>
</protein>
<reference evidence="2" key="1">
    <citation type="submission" date="2020-04" db="EMBL/GenBank/DDBJ databases">
        <authorList>
            <person name="Chiriac C."/>
            <person name="Salcher M."/>
            <person name="Ghai R."/>
            <person name="Kavagutti S V."/>
        </authorList>
    </citation>
    <scope>NUCLEOTIDE SEQUENCE</scope>
</reference>
<dbReference type="Gene3D" id="3.40.50.150">
    <property type="entry name" value="Vaccinia Virus protein VP39"/>
    <property type="match status" value="1"/>
</dbReference>
<dbReference type="EMBL" id="LR796794">
    <property type="protein sequence ID" value="CAB4166563.1"/>
    <property type="molecule type" value="Genomic_DNA"/>
</dbReference>
<evidence type="ECO:0000259" key="1">
    <source>
        <dbReference type="Pfam" id="PF05050"/>
    </source>
</evidence>
<dbReference type="Pfam" id="PF05050">
    <property type="entry name" value="Methyltransf_21"/>
    <property type="match status" value="1"/>
</dbReference>